<feature type="region of interest" description="Disordered" evidence="1">
    <location>
        <begin position="1"/>
        <end position="41"/>
    </location>
</feature>
<comment type="caution">
    <text evidence="2">The sequence shown here is derived from an EMBL/GenBank/DDBJ whole genome shotgun (WGS) entry which is preliminary data.</text>
</comment>
<evidence type="ECO:0000313" key="2">
    <source>
        <dbReference type="EMBL" id="KAK1455362.1"/>
    </source>
</evidence>
<feature type="compositionally biased region" description="Low complexity" evidence="1">
    <location>
        <begin position="100"/>
        <end position="111"/>
    </location>
</feature>
<dbReference type="AlphaFoldDB" id="A0AAI9XM11"/>
<name>A0AAI9XM11_9PEZI</name>
<evidence type="ECO:0000256" key="1">
    <source>
        <dbReference type="SAM" id="MobiDB-lite"/>
    </source>
</evidence>
<feature type="compositionally biased region" description="Polar residues" evidence="1">
    <location>
        <begin position="62"/>
        <end position="76"/>
    </location>
</feature>
<dbReference type="EMBL" id="MLGG01000024">
    <property type="protein sequence ID" value="KAK1455362.1"/>
    <property type="molecule type" value="Genomic_DNA"/>
</dbReference>
<gene>
    <name evidence="2" type="ORF">CMEL01_04122</name>
</gene>
<accession>A0AAI9XM11</accession>
<evidence type="ECO:0000313" key="3">
    <source>
        <dbReference type="Proteomes" id="UP001239795"/>
    </source>
</evidence>
<dbReference type="Proteomes" id="UP001239795">
    <property type="component" value="Unassembled WGS sequence"/>
</dbReference>
<keyword evidence="3" id="KW-1185">Reference proteome</keyword>
<reference evidence="2 3" key="1">
    <citation type="submission" date="2016-10" db="EMBL/GenBank/DDBJ databases">
        <title>The genome sequence of Colletotrichum fioriniae PJ7.</title>
        <authorList>
            <person name="Baroncelli R."/>
        </authorList>
    </citation>
    <scope>NUCLEOTIDE SEQUENCE [LARGE SCALE GENOMIC DNA]</scope>
    <source>
        <strain evidence="2">Col 31</strain>
    </source>
</reference>
<organism evidence="2 3">
    <name type="scientific">Colletotrichum melonis</name>
    <dbReference type="NCBI Taxonomy" id="1209925"/>
    <lineage>
        <taxon>Eukaryota</taxon>
        <taxon>Fungi</taxon>
        <taxon>Dikarya</taxon>
        <taxon>Ascomycota</taxon>
        <taxon>Pezizomycotina</taxon>
        <taxon>Sordariomycetes</taxon>
        <taxon>Hypocreomycetidae</taxon>
        <taxon>Glomerellales</taxon>
        <taxon>Glomerellaceae</taxon>
        <taxon>Colletotrichum</taxon>
        <taxon>Colletotrichum acutatum species complex</taxon>
    </lineage>
</organism>
<proteinExistence type="predicted"/>
<sequence length="176" mass="18613">RCKQQYGKPVEKLGKSKTNGGRAKCGKEASDGAGLFGDGLPRVEDQAKPVFAGEPWKKRSTCTRQMDPSKSPQGSSGHRMAHREVTELTEVDGASGAWWSPPTTSTHHPPSLGKVAASATRASSCGAFLAAPRPCALSCQSVTALAALGPGQERIGSFPLPIEYEVRLPVEEDCTH</sequence>
<protein>
    <submittedName>
        <fullName evidence="2">Uncharacterized protein</fullName>
    </submittedName>
</protein>
<feature type="region of interest" description="Disordered" evidence="1">
    <location>
        <begin position="57"/>
        <end position="113"/>
    </location>
</feature>
<feature type="non-terminal residue" evidence="2">
    <location>
        <position position="1"/>
    </location>
</feature>